<dbReference type="Gene3D" id="3.40.50.1820">
    <property type="entry name" value="alpha/beta hydrolase"/>
    <property type="match status" value="1"/>
</dbReference>
<feature type="domain" description="AB hydrolase-1" evidence="1">
    <location>
        <begin position="29"/>
        <end position="273"/>
    </location>
</feature>
<sequence length="290" mass="33091">MTSAAVHHRTVDVDGIGIFYRETGPAAAPVVLLPHGYPSSSFQFRHLLPALGDRWRAIAPDQPGFGYSDTPDPERFAYTFDAHAEVLRRFAETLRLTRYVIYLQDYGSQFGLRLAMSAPERVAGLVIQNGDIYPDQHGPRYEPLKQFWRAPTDEGRDRLAAAVGEEGFRTEFLGELPDRLRDRVSPDLWRLAAALTTPRRRANLVRLLADQGSTVAWFPRQQEYLRRHRPPTLIVWGPHDGYMPEGAARAYLRDLPDAELHLLDGGHWLLETHLDDVVRLLRDFLGRVHR</sequence>
<dbReference type="PANTHER" id="PTHR42977">
    <property type="entry name" value="HYDROLASE-RELATED"/>
    <property type="match status" value="1"/>
</dbReference>
<reference evidence="3" key="1">
    <citation type="submission" date="2016-06" db="EMBL/GenBank/DDBJ databases">
        <authorList>
            <person name="Varghese N."/>
            <person name="Submissions Spin"/>
        </authorList>
    </citation>
    <scope>NUCLEOTIDE SEQUENCE [LARGE SCALE GENOMIC DNA]</scope>
    <source>
        <strain evidence="3">DSM 43903</strain>
    </source>
</reference>
<evidence type="ECO:0000313" key="2">
    <source>
        <dbReference type="EMBL" id="SCL72560.1"/>
    </source>
</evidence>
<dbReference type="PRINTS" id="PR00412">
    <property type="entry name" value="EPOXHYDRLASE"/>
</dbReference>
<dbReference type="Pfam" id="PF00561">
    <property type="entry name" value="Abhydrolase_1"/>
    <property type="match status" value="1"/>
</dbReference>
<dbReference type="RefSeq" id="WP_218106105.1">
    <property type="nucleotide sequence ID" value="NZ_FMHZ01000002.1"/>
</dbReference>
<dbReference type="SUPFAM" id="SSF53474">
    <property type="entry name" value="alpha/beta-Hydrolases"/>
    <property type="match status" value="1"/>
</dbReference>
<dbReference type="EMBL" id="FMHZ01000002">
    <property type="protein sequence ID" value="SCL72560.1"/>
    <property type="molecule type" value="Genomic_DNA"/>
</dbReference>
<dbReference type="PRINTS" id="PR00111">
    <property type="entry name" value="ABHYDROLASE"/>
</dbReference>
<dbReference type="AlphaFoldDB" id="A0A1C6W314"/>
<dbReference type="PANTHER" id="PTHR42977:SF1">
    <property type="entry name" value="BLR6576 PROTEIN"/>
    <property type="match status" value="1"/>
</dbReference>
<proteinExistence type="predicted"/>
<dbReference type="GO" id="GO:0004301">
    <property type="term" value="F:epoxide hydrolase activity"/>
    <property type="evidence" value="ECO:0007669"/>
    <property type="project" value="TreeGrafter"/>
</dbReference>
<protein>
    <submittedName>
        <fullName evidence="2">Pimeloyl-ACP methyl ester carboxylesterase</fullName>
    </submittedName>
</protein>
<gene>
    <name evidence="2" type="ORF">GA0070606_6172</name>
</gene>
<dbReference type="InterPro" id="IPR000639">
    <property type="entry name" value="Epox_hydrolase-like"/>
</dbReference>
<evidence type="ECO:0000313" key="3">
    <source>
        <dbReference type="Proteomes" id="UP000199001"/>
    </source>
</evidence>
<evidence type="ECO:0000259" key="1">
    <source>
        <dbReference type="Pfam" id="PF00561"/>
    </source>
</evidence>
<dbReference type="InterPro" id="IPR029058">
    <property type="entry name" value="AB_hydrolase_fold"/>
</dbReference>
<keyword evidence="3" id="KW-1185">Reference proteome</keyword>
<name>A0A1C6W314_9ACTN</name>
<dbReference type="Proteomes" id="UP000199001">
    <property type="component" value="Unassembled WGS sequence"/>
</dbReference>
<dbReference type="InterPro" id="IPR051340">
    <property type="entry name" value="Haloalkane_dehalogenase"/>
</dbReference>
<organism evidence="2 3">
    <name type="scientific">Micromonospora citrea</name>
    <dbReference type="NCBI Taxonomy" id="47855"/>
    <lineage>
        <taxon>Bacteria</taxon>
        <taxon>Bacillati</taxon>
        <taxon>Actinomycetota</taxon>
        <taxon>Actinomycetes</taxon>
        <taxon>Micromonosporales</taxon>
        <taxon>Micromonosporaceae</taxon>
        <taxon>Micromonospora</taxon>
    </lineage>
</organism>
<accession>A0A1C6W314</accession>
<dbReference type="STRING" id="47855.GA0070606_6172"/>
<dbReference type="InterPro" id="IPR000073">
    <property type="entry name" value="AB_hydrolase_1"/>
</dbReference>